<dbReference type="PANTHER" id="PTHR14859:SF15">
    <property type="entry name" value="ENDONUCLEASE_EXONUCLEASE_PHOSPHATASE DOMAIN-CONTAINING PROTEIN"/>
    <property type="match status" value="1"/>
</dbReference>
<name>A0A7X0RJ08_9ACTN</name>
<dbReference type="GO" id="GO:0006506">
    <property type="term" value="P:GPI anchor biosynthetic process"/>
    <property type="evidence" value="ECO:0007669"/>
    <property type="project" value="TreeGrafter"/>
</dbReference>
<feature type="region of interest" description="Disordered" evidence="1">
    <location>
        <begin position="40"/>
        <end position="82"/>
    </location>
</feature>
<organism evidence="4 5">
    <name type="scientific">Nocardioides luti</name>
    <dbReference type="NCBI Taxonomy" id="2761101"/>
    <lineage>
        <taxon>Bacteria</taxon>
        <taxon>Bacillati</taxon>
        <taxon>Actinomycetota</taxon>
        <taxon>Actinomycetes</taxon>
        <taxon>Propionibacteriales</taxon>
        <taxon>Nocardioidaceae</taxon>
        <taxon>Nocardioides</taxon>
    </lineage>
</organism>
<evidence type="ECO:0000313" key="5">
    <source>
        <dbReference type="Proteomes" id="UP000523955"/>
    </source>
</evidence>
<keyword evidence="4" id="KW-0255">Endonuclease</keyword>
<dbReference type="GO" id="GO:0016020">
    <property type="term" value="C:membrane"/>
    <property type="evidence" value="ECO:0007669"/>
    <property type="project" value="GOC"/>
</dbReference>
<feature type="compositionally biased region" description="Low complexity" evidence="1">
    <location>
        <begin position="40"/>
        <end position="64"/>
    </location>
</feature>
<dbReference type="Pfam" id="PF03372">
    <property type="entry name" value="Exo_endo_phos"/>
    <property type="match status" value="1"/>
</dbReference>
<keyword evidence="4" id="KW-0269">Exonuclease</keyword>
<evidence type="ECO:0000256" key="2">
    <source>
        <dbReference type="SAM" id="Phobius"/>
    </source>
</evidence>
<dbReference type="AlphaFoldDB" id="A0A7X0RJ08"/>
<dbReference type="PANTHER" id="PTHR14859">
    <property type="entry name" value="CALCOFLUOR WHITE HYPERSENSITIVE PROTEIN PRECURSOR"/>
    <property type="match status" value="1"/>
</dbReference>
<keyword evidence="4" id="KW-0378">Hydrolase</keyword>
<keyword evidence="2" id="KW-0472">Membrane</keyword>
<dbReference type="RefSeq" id="WP_185254024.1">
    <property type="nucleotide sequence ID" value="NZ_JACKXE010000001.1"/>
</dbReference>
<dbReference type="GO" id="GO:0004527">
    <property type="term" value="F:exonuclease activity"/>
    <property type="evidence" value="ECO:0007669"/>
    <property type="project" value="UniProtKB-KW"/>
</dbReference>
<accession>A0A7X0RJ08</accession>
<dbReference type="InterPro" id="IPR036691">
    <property type="entry name" value="Endo/exonu/phosph_ase_sf"/>
</dbReference>
<comment type="caution">
    <text evidence="4">The sequence shown here is derived from an EMBL/GenBank/DDBJ whole genome shotgun (WGS) entry which is preliminary data.</text>
</comment>
<gene>
    <name evidence="4" type="ORF">H5V45_17000</name>
</gene>
<feature type="transmembrane region" description="Helical" evidence="2">
    <location>
        <begin position="12"/>
        <end position="32"/>
    </location>
</feature>
<dbReference type="GO" id="GO:0004519">
    <property type="term" value="F:endonuclease activity"/>
    <property type="evidence" value="ECO:0007669"/>
    <property type="project" value="UniProtKB-KW"/>
</dbReference>
<keyword evidence="2" id="KW-0812">Transmembrane</keyword>
<evidence type="ECO:0000256" key="1">
    <source>
        <dbReference type="SAM" id="MobiDB-lite"/>
    </source>
</evidence>
<keyword evidence="4" id="KW-0540">Nuclease</keyword>
<evidence type="ECO:0000259" key="3">
    <source>
        <dbReference type="Pfam" id="PF03372"/>
    </source>
</evidence>
<protein>
    <submittedName>
        <fullName evidence="4">Endonuclease/exonuclease/phosphatase family protein</fullName>
    </submittedName>
</protein>
<proteinExistence type="predicted"/>
<dbReference type="EMBL" id="JACKXE010000001">
    <property type="protein sequence ID" value="MBB6629027.1"/>
    <property type="molecule type" value="Genomic_DNA"/>
</dbReference>
<reference evidence="4 5" key="1">
    <citation type="submission" date="2020-08" db="EMBL/GenBank/DDBJ databases">
        <authorList>
            <person name="Seo M.-J."/>
        </authorList>
    </citation>
    <scope>NUCLEOTIDE SEQUENCE [LARGE SCALE GENOMIC DNA]</scope>
    <source>
        <strain evidence="4 5">KIGAM211</strain>
    </source>
</reference>
<sequence length="344" mass="35954">MSTPEDEENAQQLCSILVLVAILAVIGALVGYQHFRSAGSPTTTTTPGFDGPGAPQAAGGDAPQKIAPAQPPLQREDGLTSNGDRCVSLGGGTVGLTVVTYNIHSGLAGGRLQLDAMAGALQSWGPDIALVQEVSRNRGRVRHADEPTALATGLDLNPAYGVNWLPPDGGEYGVLTLSRYPIVSTTNTPLPNAPGAQPRGLLRTVVDVDGTQVAVYNTHLQPGFYSLRLRQMGAIMAILAKEKLPIVLGGDLNTVPSSPVISMTRSLLGDSFGQVGTGDGETIPAPRPNKRVDFLLHSADLVPVQSQVMPLTASDHRAVRTVFRLPGVDDEVCIPVLSGAASRR</sequence>
<dbReference type="InterPro" id="IPR005135">
    <property type="entry name" value="Endo/exonuclease/phosphatase"/>
</dbReference>
<dbReference type="Gene3D" id="3.60.10.10">
    <property type="entry name" value="Endonuclease/exonuclease/phosphatase"/>
    <property type="match status" value="1"/>
</dbReference>
<dbReference type="SUPFAM" id="SSF56219">
    <property type="entry name" value="DNase I-like"/>
    <property type="match status" value="1"/>
</dbReference>
<evidence type="ECO:0000313" key="4">
    <source>
        <dbReference type="EMBL" id="MBB6629027.1"/>
    </source>
</evidence>
<dbReference type="Proteomes" id="UP000523955">
    <property type="component" value="Unassembled WGS sequence"/>
</dbReference>
<dbReference type="InterPro" id="IPR051916">
    <property type="entry name" value="GPI-anchor_lipid_remodeler"/>
</dbReference>
<keyword evidence="2" id="KW-1133">Transmembrane helix</keyword>
<keyword evidence="5" id="KW-1185">Reference proteome</keyword>
<feature type="domain" description="Endonuclease/exonuclease/phosphatase" evidence="3">
    <location>
        <begin position="99"/>
        <end position="316"/>
    </location>
</feature>